<evidence type="ECO:0000313" key="6">
    <source>
        <dbReference type="Proteomes" id="UP001183202"/>
    </source>
</evidence>
<dbReference type="Proteomes" id="UP001183202">
    <property type="component" value="Unassembled WGS sequence"/>
</dbReference>
<dbReference type="PROSITE" id="PS01124">
    <property type="entry name" value="HTH_ARAC_FAMILY_2"/>
    <property type="match status" value="1"/>
</dbReference>
<dbReference type="PANTHER" id="PTHR46796">
    <property type="entry name" value="HTH-TYPE TRANSCRIPTIONAL ACTIVATOR RHAS-RELATED"/>
    <property type="match status" value="1"/>
</dbReference>
<reference evidence="6" key="1">
    <citation type="submission" date="2023-07" db="EMBL/GenBank/DDBJ databases">
        <title>30 novel species of actinomycetes from the DSMZ collection.</title>
        <authorList>
            <person name="Nouioui I."/>
        </authorList>
    </citation>
    <scope>NUCLEOTIDE SEQUENCE [LARGE SCALE GENOMIC DNA]</scope>
    <source>
        <strain evidence="6">DSM 45834</strain>
    </source>
</reference>
<keyword evidence="1" id="KW-0805">Transcription regulation</keyword>
<evidence type="ECO:0000313" key="5">
    <source>
        <dbReference type="EMBL" id="MDT0351031.1"/>
    </source>
</evidence>
<feature type="domain" description="HTH araC/xylS-type" evidence="4">
    <location>
        <begin position="186"/>
        <end position="287"/>
    </location>
</feature>
<dbReference type="Gene3D" id="1.10.10.60">
    <property type="entry name" value="Homeodomain-like"/>
    <property type="match status" value="1"/>
</dbReference>
<dbReference type="Pfam" id="PF20240">
    <property type="entry name" value="DUF6597"/>
    <property type="match status" value="1"/>
</dbReference>
<dbReference type="InterPro" id="IPR009057">
    <property type="entry name" value="Homeodomain-like_sf"/>
</dbReference>
<evidence type="ECO:0000256" key="3">
    <source>
        <dbReference type="ARBA" id="ARBA00023163"/>
    </source>
</evidence>
<comment type="caution">
    <text evidence="5">The sequence shown here is derived from an EMBL/GenBank/DDBJ whole genome shotgun (WGS) entry which is preliminary data.</text>
</comment>
<accession>A0ABU2NBB6</accession>
<dbReference type="EMBL" id="JAVREJ010000010">
    <property type="protein sequence ID" value="MDT0351031.1"/>
    <property type="molecule type" value="Genomic_DNA"/>
</dbReference>
<dbReference type="SMART" id="SM00342">
    <property type="entry name" value="HTH_ARAC"/>
    <property type="match status" value="1"/>
</dbReference>
<dbReference type="InterPro" id="IPR046532">
    <property type="entry name" value="DUF6597"/>
</dbReference>
<dbReference type="InterPro" id="IPR018060">
    <property type="entry name" value="HTH_AraC"/>
</dbReference>
<dbReference type="RefSeq" id="WP_311557139.1">
    <property type="nucleotide sequence ID" value="NZ_JAVREJ010000010.1"/>
</dbReference>
<proteinExistence type="predicted"/>
<evidence type="ECO:0000256" key="2">
    <source>
        <dbReference type="ARBA" id="ARBA00023125"/>
    </source>
</evidence>
<organism evidence="5 6">
    <name type="scientific">Pseudonocardia charpentierae</name>
    <dbReference type="NCBI Taxonomy" id="3075545"/>
    <lineage>
        <taxon>Bacteria</taxon>
        <taxon>Bacillati</taxon>
        <taxon>Actinomycetota</taxon>
        <taxon>Actinomycetes</taxon>
        <taxon>Pseudonocardiales</taxon>
        <taxon>Pseudonocardiaceae</taxon>
        <taxon>Pseudonocardia</taxon>
    </lineage>
</organism>
<gene>
    <name evidence="5" type="ORF">RM445_15990</name>
</gene>
<name>A0ABU2NBB6_9PSEU</name>
<dbReference type="InterPro" id="IPR050204">
    <property type="entry name" value="AraC_XylS_family_regulators"/>
</dbReference>
<dbReference type="SUPFAM" id="SSF46689">
    <property type="entry name" value="Homeodomain-like"/>
    <property type="match status" value="1"/>
</dbReference>
<keyword evidence="6" id="KW-1185">Reference proteome</keyword>
<evidence type="ECO:0000259" key="4">
    <source>
        <dbReference type="PROSITE" id="PS01124"/>
    </source>
</evidence>
<evidence type="ECO:0000256" key="1">
    <source>
        <dbReference type="ARBA" id="ARBA00023015"/>
    </source>
</evidence>
<keyword evidence="3" id="KW-0804">Transcription</keyword>
<protein>
    <submittedName>
        <fullName evidence="5">Helix-turn-helix domain-containing protein</fullName>
    </submittedName>
</protein>
<dbReference type="Pfam" id="PF12833">
    <property type="entry name" value="HTH_18"/>
    <property type="match status" value="1"/>
</dbReference>
<sequence length="289" mass="31744">MASWTSAPSSAVERGIVHRGATGDLFDLVRGEVGPVLQPFAQHLWEVRWDRRGGPPRSSRTIPFPSVNLTVESGVPGELRHGHPLPATLLHGVVTRTFHITLEGAGWASGIKFHPGGWAAWSGLDASRVTDRVVAAGPVLGPLGLDGLGEAVLDHPGLTADDTAARQAVLRELLERPAPEPDADYLRLRDLIDRMRDDPGLVRVEQLPELVGWSPRTLQRHFRTRVGVSAKWVLARFRLQEAAVELERDPAVNLAELSIRLGWHDQAHFTNDFRRMLGTTPARYASAAR</sequence>
<keyword evidence="2" id="KW-0238">DNA-binding</keyword>